<dbReference type="EMBL" id="FNII01000019">
    <property type="protein sequence ID" value="SDO28276.1"/>
    <property type="molecule type" value="Genomic_DNA"/>
</dbReference>
<evidence type="ECO:0000313" key="1">
    <source>
        <dbReference type="EMBL" id="SDO28276.1"/>
    </source>
</evidence>
<dbReference type="Proteomes" id="UP000199677">
    <property type="component" value="Unassembled WGS sequence"/>
</dbReference>
<reference evidence="2" key="1">
    <citation type="submission" date="2016-10" db="EMBL/GenBank/DDBJ databases">
        <authorList>
            <person name="Varghese N."/>
            <person name="Submissions S."/>
        </authorList>
    </citation>
    <scope>NUCLEOTIDE SEQUENCE [LARGE SCALE GENOMIC DNA]</scope>
    <source>
        <strain evidence="2">CGMCC 1.6494</strain>
    </source>
</reference>
<name>A0A1H0IA89_9GAMM</name>
<organism evidence="1 2">
    <name type="scientific">Vreelandella arcis</name>
    <dbReference type="NCBI Taxonomy" id="416873"/>
    <lineage>
        <taxon>Bacteria</taxon>
        <taxon>Pseudomonadati</taxon>
        <taxon>Pseudomonadota</taxon>
        <taxon>Gammaproteobacteria</taxon>
        <taxon>Oceanospirillales</taxon>
        <taxon>Halomonadaceae</taxon>
        <taxon>Vreelandella</taxon>
    </lineage>
</organism>
<evidence type="ECO:0000313" key="2">
    <source>
        <dbReference type="Proteomes" id="UP000199677"/>
    </source>
</evidence>
<protein>
    <submittedName>
        <fullName evidence="1">Uncharacterized protein</fullName>
    </submittedName>
</protein>
<gene>
    <name evidence="1" type="ORF">SAMN04487951_11918</name>
</gene>
<sequence>MRLLLATGLPPRRLMSLTVRSHMNDISNPAQSETPHLISDGDEAQLCYRLLNGANPDPRSPQNQWLALVLPTALAQPLLTHATDAKTQQPFRGIYASVNRQLKRYFRGQPGITPTINRITSASWLWRRPNARDDTSAGMFSGQFELSLSAPAAYRRISRAEIQKTFNSTLAHLGVATDTYSPSATSNFQNSPSHMGSAVACNAQFFQEIFQSLLGNIRAASAPCSEWYSGKPFPRESLATLYQYVAAYELLGWQLSSGARPLGKRSQNRIGKYLQWVQDKNSSQGTESRVIPVAADTRNGITALQRWTQSLISVLSQQDFVLSDQRSGVRDTPAWLTTTHKGKRFLLRDMTWSDMTSLSLPGLSTQPNNVTRHSLTSWLRLHLPDAQLDALLGHARHGRNLVSPQGATALGQQTLLRTELARWLKQSGYQPIHWERLPWNI</sequence>
<keyword evidence="2" id="KW-1185">Reference proteome</keyword>
<proteinExistence type="predicted"/>
<dbReference type="STRING" id="416873.SAMN04487951_11918"/>
<accession>A0A1H0IA89</accession>
<dbReference type="AlphaFoldDB" id="A0A1H0IA89"/>